<proteinExistence type="predicted"/>
<accession>A0A8B8N5Q0</accession>
<evidence type="ECO:0000256" key="1">
    <source>
        <dbReference type="ARBA" id="ARBA00004370"/>
    </source>
</evidence>
<evidence type="ECO:0000313" key="4">
    <source>
        <dbReference type="RefSeq" id="XP_030517752.1"/>
    </source>
</evidence>
<evidence type="ECO:0000256" key="2">
    <source>
        <dbReference type="ARBA" id="ARBA00023136"/>
    </source>
</evidence>
<dbReference type="GO" id="GO:0098542">
    <property type="term" value="P:defense response to other organism"/>
    <property type="evidence" value="ECO:0007669"/>
    <property type="project" value="InterPro"/>
</dbReference>
<protein>
    <submittedName>
        <fullName evidence="4">Uncharacterized protein LOC115731240</fullName>
    </submittedName>
</protein>
<sequence>MPPVFGLDPGSSLSSLNISTSHITARWNIALSIKNPSKLIAVEYADMKLHLSFGGELRLSRPSRIPAFAQGPHSSTTVRAEALSTLPIVNDLGVKGMVSSLKGGEVAIDVVVEAKRRLHLGPCWVPVFGVYFSCMGVTFTAPNSSEGGGDWMILGGTLHCEPDIFTLL</sequence>
<keyword evidence="2" id="KW-0472">Membrane</keyword>
<dbReference type="PANTHER" id="PTHR31234:SF2">
    <property type="entry name" value="OS05G0199100 PROTEIN"/>
    <property type="match status" value="1"/>
</dbReference>
<dbReference type="KEGG" id="rarg:115731240"/>
<gene>
    <name evidence="4" type="primary">LOC115731240</name>
</gene>
<organism evidence="3 4">
    <name type="scientific">Rhodamnia argentea</name>
    <dbReference type="NCBI Taxonomy" id="178133"/>
    <lineage>
        <taxon>Eukaryota</taxon>
        <taxon>Viridiplantae</taxon>
        <taxon>Streptophyta</taxon>
        <taxon>Embryophyta</taxon>
        <taxon>Tracheophyta</taxon>
        <taxon>Spermatophyta</taxon>
        <taxon>Magnoliopsida</taxon>
        <taxon>eudicotyledons</taxon>
        <taxon>Gunneridae</taxon>
        <taxon>Pentapetalae</taxon>
        <taxon>rosids</taxon>
        <taxon>malvids</taxon>
        <taxon>Myrtales</taxon>
        <taxon>Myrtaceae</taxon>
        <taxon>Myrtoideae</taxon>
        <taxon>Myrteae</taxon>
        <taxon>Australasian group</taxon>
        <taxon>Rhodamnia</taxon>
    </lineage>
</organism>
<dbReference type="RefSeq" id="XP_030517752.1">
    <property type="nucleotide sequence ID" value="XM_030661892.2"/>
</dbReference>
<dbReference type="InterPro" id="IPR044839">
    <property type="entry name" value="NDR1-like"/>
</dbReference>
<name>A0A8B8N5Q0_9MYRT</name>
<dbReference type="AlphaFoldDB" id="A0A8B8N5Q0"/>
<evidence type="ECO:0000313" key="3">
    <source>
        <dbReference type="Proteomes" id="UP000827889"/>
    </source>
</evidence>
<dbReference type="GeneID" id="115731240"/>
<keyword evidence="3" id="KW-1185">Reference proteome</keyword>
<dbReference type="GO" id="GO:0005886">
    <property type="term" value="C:plasma membrane"/>
    <property type="evidence" value="ECO:0007669"/>
    <property type="project" value="TreeGrafter"/>
</dbReference>
<reference evidence="4" key="1">
    <citation type="submission" date="2025-08" db="UniProtKB">
        <authorList>
            <consortium name="RefSeq"/>
        </authorList>
    </citation>
    <scope>IDENTIFICATION</scope>
    <source>
        <tissue evidence="4">Leaf</tissue>
    </source>
</reference>
<dbReference type="Proteomes" id="UP000827889">
    <property type="component" value="Chromosome 6"/>
</dbReference>
<dbReference type="PANTHER" id="PTHR31234">
    <property type="entry name" value="LATE EMBRYOGENESIS ABUNDANT (LEA) HYDROXYPROLINE-RICH GLYCOPROTEIN FAMILY"/>
    <property type="match status" value="1"/>
</dbReference>
<comment type="subcellular location">
    <subcellularLocation>
        <location evidence="1">Membrane</location>
    </subcellularLocation>
</comment>